<dbReference type="GO" id="GO:0005739">
    <property type="term" value="C:mitochondrion"/>
    <property type="evidence" value="ECO:0007669"/>
    <property type="project" value="TreeGrafter"/>
</dbReference>
<gene>
    <name evidence="3" type="ORF">POBO1169_LOCUS1574</name>
</gene>
<dbReference type="InterPro" id="IPR051207">
    <property type="entry name" value="ComplexI_NDUFA9_subunit"/>
</dbReference>
<proteinExistence type="predicted"/>
<name>A0A7S0MWV8_9CHLO</name>
<accession>A0A7S0MWV8</accession>
<dbReference type="PANTHER" id="PTHR12126:SF16">
    <property type="entry name" value="MIOREX COMPLEX COMPONENT 2"/>
    <property type="match status" value="1"/>
</dbReference>
<dbReference type="Pfam" id="PF13460">
    <property type="entry name" value="NAD_binding_10"/>
    <property type="match status" value="1"/>
</dbReference>
<dbReference type="PANTHER" id="PTHR12126">
    <property type="entry name" value="NADH-UBIQUINONE OXIDOREDUCTASE 39 KDA SUBUNIT-RELATED"/>
    <property type="match status" value="1"/>
</dbReference>
<feature type="compositionally biased region" description="Low complexity" evidence="1">
    <location>
        <begin position="32"/>
        <end position="41"/>
    </location>
</feature>
<organism evidence="3">
    <name type="scientific">Pyramimonas obovata</name>
    <dbReference type="NCBI Taxonomy" id="1411642"/>
    <lineage>
        <taxon>Eukaryota</taxon>
        <taxon>Viridiplantae</taxon>
        <taxon>Chlorophyta</taxon>
        <taxon>Pyramimonadophyceae</taxon>
        <taxon>Pyramimonadales</taxon>
        <taxon>Pyramimonadaceae</taxon>
        <taxon>Pyramimonas</taxon>
        <taxon>Pyramimonas incertae sedis</taxon>
    </lineage>
</organism>
<feature type="domain" description="NAD(P)-binding" evidence="2">
    <location>
        <begin position="100"/>
        <end position="231"/>
    </location>
</feature>
<dbReference type="InterPro" id="IPR016040">
    <property type="entry name" value="NAD(P)-bd_dom"/>
</dbReference>
<dbReference type="GO" id="GO:0044877">
    <property type="term" value="F:protein-containing complex binding"/>
    <property type="evidence" value="ECO:0007669"/>
    <property type="project" value="TreeGrafter"/>
</dbReference>
<reference evidence="3" key="1">
    <citation type="submission" date="2021-01" db="EMBL/GenBank/DDBJ databases">
        <authorList>
            <person name="Corre E."/>
            <person name="Pelletier E."/>
            <person name="Niang G."/>
            <person name="Scheremetjew M."/>
            <person name="Finn R."/>
            <person name="Kale V."/>
            <person name="Holt S."/>
            <person name="Cochrane G."/>
            <person name="Meng A."/>
            <person name="Brown T."/>
            <person name="Cohen L."/>
        </authorList>
    </citation>
    <scope>NUCLEOTIDE SEQUENCE</scope>
    <source>
        <strain evidence="3">CCMP722</strain>
    </source>
</reference>
<dbReference type="InterPro" id="IPR006311">
    <property type="entry name" value="TAT_signal"/>
</dbReference>
<evidence type="ECO:0000259" key="2">
    <source>
        <dbReference type="Pfam" id="PF13460"/>
    </source>
</evidence>
<dbReference type="InterPro" id="IPR036291">
    <property type="entry name" value="NAD(P)-bd_dom_sf"/>
</dbReference>
<dbReference type="PROSITE" id="PS51318">
    <property type="entry name" value="TAT"/>
    <property type="match status" value="1"/>
</dbReference>
<protein>
    <recommendedName>
        <fullName evidence="2">NAD(P)-binding domain-containing protein</fullName>
    </recommendedName>
</protein>
<dbReference type="EMBL" id="HBFA01003162">
    <property type="protein sequence ID" value="CAD8650527.1"/>
    <property type="molecule type" value="Transcribed_RNA"/>
</dbReference>
<sequence length="328" mass="32393">MISINSVAAATVLPKERVEEALSRKAGRTARRTCGARQTRTISAASSKKEETQGTQVTRRQVLTAAPAAALAVVLGTTGMPLEASAMVMANPGTKVVVLGGNGFVGSRVVEALVARGAEVVSVSKSGKPAAIAGADKVTWTKADVLTADFSETFSGADAVISCVGVIGGSDEYMQTGNGATNVAAAKAAAAAKVPKFVYVSVASIVPAAVDGIALKGYFAGKREAEAAIAAEFPGTSVVVGPSFIYGGDSFVLNPPRVPAGYGGAIEGLLSSGVMRALSGIGGPIGLTLAPPVAVESVAGAVVAGALGLVPAGKIDGTDAINAAAKKA</sequence>
<dbReference type="Gene3D" id="3.40.50.720">
    <property type="entry name" value="NAD(P)-binding Rossmann-like Domain"/>
    <property type="match status" value="1"/>
</dbReference>
<evidence type="ECO:0000256" key="1">
    <source>
        <dbReference type="SAM" id="MobiDB-lite"/>
    </source>
</evidence>
<feature type="region of interest" description="Disordered" evidence="1">
    <location>
        <begin position="24"/>
        <end position="56"/>
    </location>
</feature>
<dbReference type="SUPFAM" id="SSF51735">
    <property type="entry name" value="NAD(P)-binding Rossmann-fold domains"/>
    <property type="match status" value="1"/>
</dbReference>
<evidence type="ECO:0000313" key="3">
    <source>
        <dbReference type="EMBL" id="CAD8650527.1"/>
    </source>
</evidence>
<dbReference type="AlphaFoldDB" id="A0A7S0MWV8"/>